<organism evidence="1">
    <name type="scientific">marine sediment metagenome</name>
    <dbReference type="NCBI Taxonomy" id="412755"/>
    <lineage>
        <taxon>unclassified sequences</taxon>
        <taxon>metagenomes</taxon>
        <taxon>ecological metagenomes</taxon>
    </lineage>
</organism>
<accession>A0A0F9CW82</accession>
<proteinExistence type="predicted"/>
<name>A0A0F9CW82_9ZZZZ</name>
<dbReference type="EMBL" id="LAZR01031480">
    <property type="protein sequence ID" value="KKL53628.1"/>
    <property type="molecule type" value="Genomic_DNA"/>
</dbReference>
<gene>
    <name evidence="1" type="ORF">LCGC14_2273490</name>
</gene>
<reference evidence="1" key="1">
    <citation type="journal article" date="2015" name="Nature">
        <title>Complex archaea that bridge the gap between prokaryotes and eukaryotes.</title>
        <authorList>
            <person name="Spang A."/>
            <person name="Saw J.H."/>
            <person name="Jorgensen S.L."/>
            <person name="Zaremba-Niedzwiedzka K."/>
            <person name="Martijn J."/>
            <person name="Lind A.E."/>
            <person name="van Eijk R."/>
            <person name="Schleper C."/>
            <person name="Guy L."/>
            <person name="Ettema T.J."/>
        </authorList>
    </citation>
    <scope>NUCLEOTIDE SEQUENCE</scope>
</reference>
<sequence length="23" mass="2707">LRMWSVGKGYKADKKTKKILDKI</sequence>
<dbReference type="AlphaFoldDB" id="A0A0F9CW82"/>
<feature type="non-terminal residue" evidence="1">
    <location>
        <position position="1"/>
    </location>
</feature>
<comment type="caution">
    <text evidence="1">The sequence shown here is derived from an EMBL/GenBank/DDBJ whole genome shotgun (WGS) entry which is preliminary data.</text>
</comment>
<protein>
    <submittedName>
        <fullName evidence="1">Uncharacterized protein</fullName>
    </submittedName>
</protein>
<evidence type="ECO:0000313" key="1">
    <source>
        <dbReference type="EMBL" id="KKL53628.1"/>
    </source>
</evidence>